<feature type="transmembrane region" description="Helical" evidence="9">
    <location>
        <begin position="452"/>
        <end position="472"/>
    </location>
</feature>
<keyword evidence="2" id="KW-1003">Cell membrane</keyword>
<evidence type="ECO:0000256" key="3">
    <source>
        <dbReference type="ARBA" id="ARBA00022676"/>
    </source>
</evidence>
<feature type="transmembrane region" description="Helical" evidence="9">
    <location>
        <begin position="291"/>
        <end position="308"/>
    </location>
</feature>
<feature type="transmembrane region" description="Helical" evidence="9">
    <location>
        <begin position="479"/>
        <end position="502"/>
    </location>
</feature>
<dbReference type="InterPro" id="IPR057168">
    <property type="entry name" value="DUF7846"/>
</dbReference>
<feature type="transmembrane region" description="Helical" evidence="9">
    <location>
        <begin position="315"/>
        <end position="334"/>
    </location>
</feature>
<feature type="domain" description="DUF7846" evidence="10">
    <location>
        <begin position="535"/>
        <end position="655"/>
    </location>
</feature>
<evidence type="ECO:0000256" key="5">
    <source>
        <dbReference type="ARBA" id="ARBA00022692"/>
    </source>
</evidence>
<keyword evidence="5 9" id="KW-0812">Transmembrane</keyword>
<keyword evidence="4" id="KW-0808">Transferase</keyword>
<evidence type="ECO:0000259" key="10">
    <source>
        <dbReference type="Pfam" id="PF25230"/>
    </source>
</evidence>
<protein>
    <recommendedName>
        <fullName evidence="10">DUF7846 domain-containing protein</fullName>
    </recommendedName>
</protein>
<evidence type="ECO:0000256" key="6">
    <source>
        <dbReference type="ARBA" id="ARBA00022989"/>
    </source>
</evidence>
<name>A0A2I2KNJ6_9ACTN</name>
<feature type="transmembrane region" description="Helical" evidence="9">
    <location>
        <begin position="96"/>
        <end position="120"/>
    </location>
</feature>
<feature type="region of interest" description="Disordered" evidence="8">
    <location>
        <begin position="14"/>
        <end position="89"/>
    </location>
</feature>
<evidence type="ECO:0000256" key="4">
    <source>
        <dbReference type="ARBA" id="ARBA00022679"/>
    </source>
</evidence>
<evidence type="ECO:0000256" key="8">
    <source>
        <dbReference type="SAM" id="MobiDB-lite"/>
    </source>
</evidence>
<feature type="transmembrane region" description="Helical" evidence="9">
    <location>
        <begin position="182"/>
        <end position="210"/>
    </location>
</feature>
<dbReference type="AlphaFoldDB" id="A0A2I2KNJ6"/>
<dbReference type="GO" id="GO:0005886">
    <property type="term" value="C:plasma membrane"/>
    <property type="evidence" value="ECO:0007669"/>
    <property type="project" value="UniProtKB-SubCell"/>
</dbReference>
<keyword evidence="12" id="KW-1185">Reference proteome</keyword>
<evidence type="ECO:0000256" key="1">
    <source>
        <dbReference type="ARBA" id="ARBA00004651"/>
    </source>
</evidence>
<evidence type="ECO:0000256" key="7">
    <source>
        <dbReference type="ARBA" id="ARBA00023136"/>
    </source>
</evidence>
<dbReference type="EMBL" id="FZMO01000090">
    <property type="protein sequence ID" value="SNQ47244.1"/>
    <property type="molecule type" value="Genomic_DNA"/>
</dbReference>
<dbReference type="OrthoDB" id="3218223at2"/>
<dbReference type="PANTHER" id="PTHR33908">
    <property type="entry name" value="MANNOSYLTRANSFERASE YKCB-RELATED"/>
    <property type="match status" value="1"/>
</dbReference>
<feature type="transmembrane region" description="Helical" evidence="9">
    <location>
        <begin position="268"/>
        <end position="285"/>
    </location>
</feature>
<organism evidence="11 12">
    <name type="scientific">Frankia canadensis</name>
    <dbReference type="NCBI Taxonomy" id="1836972"/>
    <lineage>
        <taxon>Bacteria</taxon>
        <taxon>Bacillati</taxon>
        <taxon>Actinomycetota</taxon>
        <taxon>Actinomycetes</taxon>
        <taxon>Frankiales</taxon>
        <taxon>Frankiaceae</taxon>
        <taxon>Frankia</taxon>
    </lineage>
</organism>
<feature type="region of interest" description="Disordered" evidence="8">
    <location>
        <begin position="752"/>
        <end position="781"/>
    </location>
</feature>
<feature type="transmembrane region" description="Helical" evidence="9">
    <location>
        <begin position="412"/>
        <end position="432"/>
    </location>
</feature>
<feature type="transmembrane region" description="Helical" evidence="9">
    <location>
        <begin position="381"/>
        <end position="400"/>
    </location>
</feature>
<feature type="transmembrane region" description="Helical" evidence="9">
    <location>
        <begin position="244"/>
        <end position="261"/>
    </location>
</feature>
<proteinExistence type="predicted"/>
<feature type="compositionally biased region" description="Low complexity" evidence="8">
    <location>
        <begin position="63"/>
        <end position="79"/>
    </location>
</feature>
<gene>
    <name evidence="11" type="ORF">FRACA_180008</name>
</gene>
<evidence type="ECO:0000313" key="12">
    <source>
        <dbReference type="Proteomes" id="UP000234331"/>
    </source>
</evidence>
<dbReference type="GO" id="GO:0016763">
    <property type="term" value="F:pentosyltransferase activity"/>
    <property type="evidence" value="ECO:0007669"/>
    <property type="project" value="TreeGrafter"/>
</dbReference>
<evidence type="ECO:0000256" key="2">
    <source>
        <dbReference type="ARBA" id="ARBA00022475"/>
    </source>
</evidence>
<accession>A0A2I2KNJ6</accession>
<evidence type="ECO:0000313" key="11">
    <source>
        <dbReference type="EMBL" id="SNQ47244.1"/>
    </source>
</evidence>
<dbReference type="Proteomes" id="UP000234331">
    <property type="component" value="Unassembled WGS sequence"/>
</dbReference>
<dbReference type="GO" id="GO:0009103">
    <property type="term" value="P:lipopolysaccharide biosynthetic process"/>
    <property type="evidence" value="ECO:0007669"/>
    <property type="project" value="UniProtKB-ARBA"/>
</dbReference>
<dbReference type="Pfam" id="PF25230">
    <property type="entry name" value="DUF7846"/>
    <property type="match status" value="1"/>
</dbReference>
<dbReference type="InterPro" id="IPR050297">
    <property type="entry name" value="LipidA_mod_glycosyltrf_83"/>
</dbReference>
<keyword evidence="7 9" id="KW-0472">Membrane</keyword>
<keyword evidence="6 9" id="KW-1133">Transmembrane helix</keyword>
<keyword evidence="3" id="KW-0328">Glycosyltransferase</keyword>
<sequence length="781" mass="81944">MDLAIHPSWWLGSVPGVNSRHESSGPEPVPGPPAGERDTSAGAETVVAVATPRSLDDERPGRAAAAPATPSAATIPAQPGRRATGRSPWRRARGRLAAMPAVAWYVAVLAVLSATAAVVLRHTVFPLLSVNNDEGLYLLHARTLAEGRLFPPAPHPARSYLPWLGTVVDDHYVLKYTPFVPAIFAAGLIVTGSIDPSLAAVAAAAVIVTYLLGVELTGSRRVAALSATLLALSPLMLLQSAMVLSYLPALVLLQVTVLGVLRGRRRRQAWPVVCAGLALGVAASVRPYDVVLLLAPLAVWLAVSSTGRRWWLLRWLACGLAVPALILLLTNQAATGNPLRLPFALLEPDDRLGFGPRRLYPEDGRHVFGFTDGLRSVGDHLWLLGGWACGGVVLAAAAIAQAARRRLTAPAAMLGLGGLLFLVGYLGFWGAWNAAELWGGIRYVGPFYVVPVLIPLVHLGGWGCATLVSALLGRGRRVALAVISPVATAVLALTVVVLTGALRDNLTLTSHDRDLHAMINRMPGRPLVFVAASPRYLGHPTPVTANGPDLDSRVLYAVARGVDDLAVLADHPERAPYLLRLPPGYDRGPESSSAARLERLAVRQGDQVQMTITVGVPPTATRARSARLLLTAGTRQLSLPVDPRAGATVTLTVDADGLDPGDVAEVSGRTRPTMRAVPRGRGTSLTAQLRATDARGHEHTVDEQIVPVRIARDPAAAGSRGEPAVTVLGSVGQVAAVGTGTRPPLRIRLAAQPPAAPAEQPRAAAAVASIRKPSATAVGGR</sequence>
<reference evidence="11 12" key="1">
    <citation type="submission" date="2017-06" db="EMBL/GenBank/DDBJ databases">
        <authorList>
            <person name="Kim H.J."/>
            <person name="Triplett B.A."/>
        </authorList>
    </citation>
    <scope>NUCLEOTIDE SEQUENCE [LARGE SCALE GENOMIC DNA]</scope>
    <source>
        <strain evidence="11">FRACA_ARgP5</strain>
    </source>
</reference>
<feature type="compositionally biased region" description="Low complexity" evidence="8">
    <location>
        <begin position="752"/>
        <end position="768"/>
    </location>
</feature>
<evidence type="ECO:0000256" key="9">
    <source>
        <dbReference type="SAM" id="Phobius"/>
    </source>
</evidence>
<dbReference type="PANTHER" id="PTHR33908:SF11">
    <property type="entry name" value="MEMBRANE PROTEIN"/>
    <property type="match status" value="1"/>
</dbReference>
<comment type="subcellular location">
    <subcellularLocation>
        <location evidence="1">Cell membrane</location>
        <topology evidence="1">Multi-pass membrane protein</topology>
    </subcellularLocation>
</comment>